<evidence type="ECO:0000313" key="1">
    <source>
        <dbReference type="EMBL" id="KAH9803558.1"/>
    </source>
</evidence>
<gene>
    <name evidence="1" type="ORF">KPL71_001819</name>
</gene>
<sequence>MSEVAALLFLKLLLAIATINISFCNGSSYVACMGSEKEALLRFKQDLIDPSNRLASWIGDEEDCCTWAGVVCDNFTGHVRMLQLRNNPSQISMLGGKISPSLLNLKHLVYLDLSFNDFGGIQIPPFLGSMVNLSYLDLSSAGFLGMIPHQLANLSNLQYLDLSQKYLGLYAENLRWLSGLSSLEHLDLSNVDLSRASDWLLVMNTLPSLVLLRLSGCRLSYFPPLSVANFSSLATLDLSNNQFQSSLEPNWIFGLHNLVSLDLRNNSFGGQIPDGVQNLTSLRHLYLSNNHFNSSVPKWFHRFSLLEQVSLNSNSLEGKVSGALGNLTSINRLYLSNNRLEGKIPRSLGRLCNLKSISLSGVNLSQEMSEIFDIFSGCVSDGLEILVLRNCRIFGPLTDKLGQFRNLDTLDLSDNFISGHVPLSLGELSTLRVVDLSLNRLNGTLTQIHFSNLTRLLDFKASGNSLTFNVSLDWFPPFQLEVLGLQSCELGNQFPPWLHSQKHLTFLDISNTGIVGTIPTWVWKNLSQINYLNLSHNYIHGEIPNLTDVSQLESLDLSFNNLSGPLPLVSFSVYALDLSSNSLSGSISHFLCDGINQLKGMRILKLGENHFSGEIPDCWMNWQDLLVLNLANNNFTGNIPISLGMLSSLQSLNLRKNSLSGQIPVSFQNCTKLVMLDIGENQFVGNVPTWIGIRFSSLMILNLRSNKFRGVLPNQLCGLTSLHVLDLADNHLSGSIPKCISNISSMVTANFSIGTDIQYPSVSTGKYIEDALLVLKGKAVEYNTILKLIRLIDLSKNKFSGEIPSEIMNLRALVSLDLSCNSFTGRIPKSIGALESILSIDFSANQLYGEIPQSISSLTFLSHLNLSNNKLSGKIPLSTQLQSFDPSSFAGNRLCGSPLPNNCFVAAPAPQNESEDDIDGNDDGDEDEVNWFYVSLALGFVVGFWLVMGPLLVSRKWRYRYYHFLDRLGNKIFWVVRKCW</sequence>
<proteinExistence type="predicted"/>
<dbReference type="Proteomes" id="UP000829398">
    <property type="component" value="Chromosome 1"/>
</dbReference>
<reference evidence="2" key="1">
    <citation type="journal article" date="2023" name="Hortic. Res.">
        <title>A chromosome-level phased genome enabling allele-level studies in sweet orange: a case study on citrus Huanglongbing tolerance.</title>
        <authorList>
            <person name="Wu B."/>
            <person name="Yu Q."/>
            <person name="Deng Z."/>
            <person name="Duan Y."/>
            <person name="Luo F."/>
            <person name="Gmitter F. Jr."/>
        </authorList>
    </citation>
    <scope>NUCLEOTIDE SEQUENCE [LARGE SCALE GENOMIC DNA]</scope>
    <source>
        <strain evidence="2">cv. Valencia</strain>
    </source>
</reference>
<dbReference type="EMBL" id="CM039170">
    <property type="protein sequence ID" value="KAH9803558.1"/>
    <property type="molecule type" value="Genomic_DNA"/>
</dbReference>
<protein>
    <submittedName>
        <fullName evidence="1">Uncharacterized protein</fullName>
    </submittedName>
</protein>
<comment type="caution">
    <text evidence="1">The sequence shown here is derived from an EMBL/GenBank/DDBJ whole genome shotgun (WGS) entry which is preliminary data.</text>
</comment>
<keyword evidence="2" id="KW-1185">Reference proteome</keyword>
<accession>A0ACB8P0E5</accession>
<organism evidence="1 2">
    <name type="scientific">Citrus sinensis</name>
    <name type="common">Sweet orange</name>
    <name type="synonym">Citrus aurantium var. sinensis</name>
    <dbReference type="NCBI Taxonomy" id="2711"/>
    <lineage>
        <taxon>Eukaryota</taxon>
        <taxon>Viridiplantae</taxon>
        <taxon>Streptophyta</taxon>
        <taxon>Embryophyta</taxon>
        <taxon>Tracheophyta</taxon>
        <taxon>Spermatophyta</taxon>
        <taxon>Magnoliopsida</taxon>
        <taxon>eudicotyledons</taxon>
        <taxon>Gunneridae</taxon>
        <taxon>Pentapetalae</taxon>
        <taxon>rosids</taxon>
        <taxon>malvids</taxon>
        <taxon>Sapindales</taxon>
        <taxon>Rutaceae</taxon>
        <taxon>Aurantioideae</taxon>
        <taxon>Citrus</taxon>
    </lineage>
</organism>
<evidence type="ECO:0000313" key="2">
    <source>
        <dbReference type="Proteomes" id="UP000829398"/>
    </source>
</evidence>
<name>A0ACB8P0E5_CITSI</name>